<dbReference type="RefSeq" id="WP_089913162.1">
    <property type="nucleotide sequence ID" value="NZ_FOBB01000003.1"/>
</dbReference>
<dbReference type="Proteomes" id="UP000198984">
    <property type="component" value="Unassembled WGS sequence"/>
</dbReference>
<organism evidence="1 2">
    <name type="scientific">Chitinophaga rupis</name>
    <dbReference type="NCBI Taxonomy" id="573321"/>
    <lineage>
        <taxon>Bacteria</taxon>
        <taxon>Pseudomonadati</taxon>
        <taxon>Bacteroidota</taxon>
        <taxon>Chitinophagia</taxon>
        <taxon>Chitinophagales</taxon>
        <taxon>Chitinophagaceae</taxon>
        <taxon>Chitinophaga</taxon>
    </lineage>
</organism>
<protein>
    <submittedName>
        <fullName evidence="1">Uncharacterized protein</fullName>
    </submittedName>
</protein>
<gene>
    <name evidence="1" type="ORF">SAMN04488505_103415</name>
</gene>
<dbReference type="Gene3D" id="3.90.1720.10">
    <property type="entry name" value="endopeptidase domain like (from Nostoc punctiforme)"/>
    <property type="match status" value="1"/>
</dbReference>
<name>A0A1H7VSC3_9BACT</name>
<dbReference type="AlphaFoldDB" id="A0A1H7VSC3"/>
<dbReference type="EMBL" id="FOBB01000003">
    <property type="protein sequence ID" value="SEM11779.1"/>
    <property type="molecule type" value="Genomic_DNA"/>
</dbReference>
<evidence type="ECO:0000313" key="2">
    <source>
        <dbReference type="Proteomes" id="UP000198984"/>
    </source>
</evidence>
<reference evidence="1 2" key="1">
    <citation type="submission" date="2016-10" db="EMBL/GenBank/DDBJ databases">
        <authorList>
            <person name="de Groot N.N."/>
        </authorList>
    </citation>
    <scope>NUCLEOTIDE SEQUENCE [LARGE SCALE GENOMIC DNA]</scope>
    <source>
        <strain evidence="1 2">DSM 21039</strain>
    </source>
</reference>
<keyword evidence="2" id="KW-1185">Reference proteome</keyword>
<proteinExistence type="predicted"/>
<sequence>MTQFKVKTALRLRSVAAIEPGNIITVLPQETLVTEIEQPHPAGWLFVSTTVGGKQLSGFVSSAFLDSVAPDIPEDEATTVQEVHMKTAQSITRSKTSGRSFPLNEPGMPERTGADVLTKVNQIWQIIDFLNVEKSPRYQPANKQTFCNIYAYDYCYLAKAYLPRVWWSGKALTRLAKGETVPVTYGDTINEITANGLYNWFNDFGDDFGWKRMFDLTEFQEEVNKGKAGIIVAQRTVLSLSGHIVAVLPEDAANKAVRANGKVTMLLQSQAGAANKRAFTSQWYLSEKFRGFSFWLHD</sequence>
<evidence type="ECO:0000313" key="1">
    <source>
        <dbReference type="EMBL" id="SEM11779.1"/>
    </source>
</evidence>
<dbReference type="STRING" id="573321.SAMN04488505_103415"/>
<accession>A0A1H7VSC3</accession>
<dbReference type="OrthoDB" id="9798982at2"/>